<dbReference type="Pfam" id="PF04452">
    <property type="entry name" value="Methyltrans_RNA"/>
    <property type="match status" value="2"/>
</dbReference>
<gene>
    <name evidence="14" type="ORF">DTER00134_LOCUS21927</name>
</gene>
<comment type="function">
    <text evidence="9">Specifically methylates the N3 position of the uracil ring of uridine 1498 (m3U1498) in 16S rRNA. Acts on the fully assembled 30S ribosomal subunit.</text>
</comment>
<dbReference type="InterPro" id="IPR029026">
    <property type="entry name" value="tRNA_m1G_MTases_N"/>
</dbReference>
<evidence type="ECO:0000256" key="1">
    <source>
        <dbReference type="ARBA" id="ARBA00004496"/>
    </source>
</evidence>
<dbReference type="GO" id="GO:0005737">
    <property type="term" value="C:cytoplasm"/>
    <property type="evidence" value="ECO:0007669"/>
    <property type="project" value="UniProtKB-SubCell"/>
</dbReference>
<dbReference type="CDD" id="cd18084">
    <property type="entry name" value="RsmE-like"/>
    <property type="match status" value="1"/>
</dbReference>
<evidence type="ECO:0000256" key="5">
    <source>
        <dbReference type="ARBA" id="ARBA00022552"/>
    </source>
</evidence>
<protein>
    <recommendedName>
        <fullName evidence="3">16S rRNA (uracil(1498)-N(3))-methyltransferase</fullName>
        <ecNumber evidence="3">2.1.1.193</ecNumber>
    </recommendedName>
</protein>
<dbReference type="InterPro" id="IPR046887">
    <property type="entry name" value="RsmE_PUA-like"/>
</dbReference>
<keyword evidence="8" id="KW-0949">S-adenosyl-L-methionine</keyword>
<evidence type="ECO:0000256" key="8">
    <source>
        <dbReference type="ARBA" id="ARBA00022691"/>
    </source>
</evidence>
<feature type="domain" description="Ribosomal RNA small subunit methyltransferase E methyltransferase" evidence="12">
    <location>
        <begin position="131"/>
        <end position="171"/>
    </location>
</feature>
<name>A0A7S3R9J3_DUNTE</name>
<dbReference type="SUPFAM" id="SSF88697">
    <property type="entry name" value="PUA domain-like"/>
    <property type="match status" value="1"/>
</dbReference>
<evidence type="ECO:0000256" key="9">
    <source>
        <dbReference type="ARBA" id="ARBA00025699"/>
    </source>
</evidence>
<feature type="compositionally biased region" description="Polar residues" evidence="11">
    <location>
        <begin position="259"/>
        <end position="269"/>
    </location>
</feature>
<organism evidence="14">
    <name type="scientific">Dunaliella tertiolecta</name>
    <name type="common">Green alga</name>
    <dbReference type="NCBI Taxonomy" id="3047"/>
    <lineage>
        <taxon>Eukaryota</taxon>
        <taxon>Viridiplantae</taxon>
        <taxon>Chlorophyta</taxon>
        <taxon>core chlorophytes</taxon>
        <taxon>Chlorophyceae</taxon>
        <taxon>CS clade</taxon>
        <taxon>Chlamydomonadales</taxon>
        <taxon>Dunaliellaceae</taxon>
        <taxon>Dunaliella</taxon>
    </lineage>
</organism>
<dbReference type="GO" id="GO:0070042">
    <property type="term" value="F:rRNA (uridine-N3-)-methyltransferase activity"/>
    <property type="evidence" value="ECO:0007669"/>
    <property type="project" value="TreeGrafter"/>
</dbReference>
<evidence type="ECO:0000256" key="7">
    <source>
        <dbReference type="ARBA" id="ARBA00022679"/>
    </source>
</evidence>
<feature type="domain" description="Ribosomal RNA small subunit methyltransferase E PUA-like" evidence="13">
    <location>
        <begin position="68"/>
        <end position="112"/>
    </location>
</feature>
<dbReference type="InterPro" id="IPR029028">
    <property type="entry name" value="Alpha/beta_knot_MTases"/>
</dbReference>
<accession>A0A7S3R9J3</accession>
<sequence>MIQLQRGQLNRLFCRVLLRRQHLCRHTCSASPSAGALAHQELGAQRSPRFYVQHSLLTEAPFNGILALDGDEGRHCIKALRLTEGCQVELCDGRGSTLQAVITAIEKSACRALLEPVAAPVHHPWQGPSITLAVACTTLKGGRADWLVEKACELGARTFVPLVTARSQPTASGNKYKPAGKGKGRAADVSSSDYVPSRLERVAIAATKQSLRTHAMVLEPPCTLESFLPQLKPTEDSLSLVAAAGAEPLTKHLQIGLQDRSSSRSTTPFQYDHKSSHDGAYNTDHLRDHDSDHGGVGKPQGKQPPQGLDHVVLLVGPEGDWTAEELVTMVDAGASPVGLGPLRLRTETAAISLLAATSNLLLRS</sequence>
<proteinExistence type="inferred from homology"/>
<dbReference type="EMBL" id="HBIP01036029">
    <property type="protein sequence ID" value="CAE0506851.1"/>
    <property type="molecule type" value="Transcribed_RNA"/>
</dbReference>
<dbReference type="InterPro" id="IPR015947">
    <property type="entry name" value="PUA-like_sf"/>
</dbReference>
<evidence type="ECO:0000256" key="3">
    <source>
        <dbReference type="ARBA" id="ARBA00012328"/>
    </source>
</evidence>
<feature type="compositionally biased region" description="Basic and acidic residues" evidence="11">
    <location>
        <begin position="284"/>
        <end position="295"/>
    </location>
</feature>
<comment type="catalytic activity">
    <reaction evidence="10">
        <text>uridine(1498) in 16S rRNA + S-adenosyl-L-methionine = N(3)-methyluridine(1498) in 16S rRNA + S-adenosyl-L-homocysteine + H(+)</text>
        <dbReference type="Rhea" id="RHEA:42920"/>
        <dbReference type="Rhea" id="RHEA-COMP:10283"/>
        <dbReference type="Rhea" id="RHEA-COMP:10284"/>
        <dbReference type="ChEBI" id="CHEBI:15378"/>
        <dbReference type="ChEBI" id="CHEBI:57856"/>
        <dbReference type="ChEBI" id="CHEBI:59789"/>
        <dbReference type="ChEBI" id="CHEBI:65315"/>
        <dbReference type="ChEBI" id="CHEBI:74502"/>
        <dbReference type="EC" id="2.1.1.193"/>
    </reaction>
</comment>
<dbReference type="Pfam" id="PF20260">
    <property type="entry name" value="PUA_4"/>
    <property type="match status" value="1"/>
</dbReference>
<keyword evidence="6" id="KW-0489">Methyltransferase</keyword>
<evidence type="ECO:0000256" key="10">
    <source>
        <dbReference type="ARBA" id="ARBA00047944"/>
    </source>
</evidence>
<feature type="region of interest" description="Disordered" evidence="11">
    <location>
        <begin position="257"/>
        <end position="307"/>
    </location>
</feature>
<dbReference type="EC" id="2.1.1.193" evidence="3"/>
<dbReference type="Gene3D" id="3.40.1280.10">
    <property type="match status" value="1"/>
</dbReference>
<evidence type="ECO:0000259" key="13">
    <source>
        <dbReference type="Pfam" id="PF20260"/>
    </source>
</evidence>
<dbReference type="GO" id="GO:0070475">
    <property type="term" value="P:rRNA base methylation"/>
    <property type="evidence" value="ECO:0007669"/>
    <property type="project" value="TreeGrafter"/>
</dbReference>
<feature type="domain" description="Ribosomal RNA small subunit methyltransferase E methyltransferase" evidence="12">
    <location>
        <begin position="309"/>
        <end position="357"/>
    </location>
</feature>
<dbReference type="SUPFAM" id="SSF75217">
    <property type="entry name" value="alpha/beta knot"/>
    <property type="match status" value="1"/>
</dbReference>
<comment type="subcellular location">
    <subcellularLocation>
        <location evidence="1">Cytoplasm</location>
    </subcellularLocation>
</comment>
<keyword evidence="7" id="KW-0808">Transferase</keyword>
<evidence type="ECO:0000256" key="2">
    <source>
        <dbReference type="ARBA" id="ARBA00005528"/>
    </source>
</evidence>
<feature type="region of interest" description="Disordered" evidence="11">
    <location>
        <begin position="169"/>
        <end position="190"/>
    </location>
</feature>
<evidence type="ECO:0000256" key="11">
    <source>
        <dbReference type="SAM" id="MobiDB-lite"/>
    </source>
</evidence>
<evidence type="ECO:0000259" key="12">
    <source>
        <dbReference type="Pfam" id="PF04452"/>
    </source>
</evidence>
<reference evidence="14" key="1">
    <citation type="submission" date="2021-01" db="EMBL/GenBank/DDBJ databases">
        <authorList>
            <person name="Corre E."/>
            <person name="Pelletier E."/>
            <person name="Niang G."/>
            <person name="Scheremetjew M."/>
            <person name="Finn R."/>
            <person name="Kale V."/>
            <person name="Holt S."/>
            <person name="Cochrane G."/>
            <person name="Meng A."/>
            <person name="Brown T."/>
            <person name="Cohen L."/>
        </authorList>
    </citation>
    <scope>NUCLEOTIDE SEQUENCE</scope>
    <source>
        <strain evidence="14">CCMP1320</strain>
    </source>
</reference>
<dbReference type="PANTHER" id="PTHR30027">
    <property type="entry name" value="RIBOSOMAL RNA SMALL SUBUNIT METHYLTRANSFERASE E"/>
    <property type="match status" value="1"/>
</dbReference>
<dbReference type="AlphaFoldDB" id="A0A7S3R9J3"/>
<dbReference type="InterPro" id="IPR046886">
    <property type="entry name" value="RsmE_MTase_dom"/>
</dbReference>
<dbReference type="InterPro" id="IPR006700">
    <property type="entry name" value="RsmE"/>
</dbReference>
<keyword evidence="4" id="KW-0963">Cytoplasm</keyword>
<comment type="similarity">
    <text evidence="2">Belongs to the RNA methyltransferase RsmE family.</text>
</comment>
<dbReference type="PANTHER" id="PTHR30027:SF3">
    <property type="entry name" value="16S RRNA (URACIL(1498)-N(3))-METHYLTRANSFERASE"/>
    <property type="match status" value="1"/>
</dbReference>
<evidence type="ECO:0000256" key="6">
    <source>
        <dbReference type="ARBA" id="ARBA00022603"/>
    </source>
</evidence>
<keyword evidence="5" id="KW-0698">rRNA processing</keyword>
<evidence type="ECO:0000256" key="4">
    <source>
        <dbReference type="ARBA" id="ARBA00022490"/>
    </source>
</evidence>
<evidence type="ECO:0000313" key="14">
    <source>
        <dbReference type="EMBL" id="CAE0506851.1"/>
    </source>
</evidence>